<dbReference type="AlphaFoldDB" id="A0A4D6L4R6"/>
<organism evidence="2 3">
    <name type="scientific">Vigna unguiculata</name>
    <name type="common">Cowpea</name>
    <dbReference type="NCBI Taxonomy" id="3917"/>
    <lineage>
        <taxon>Eukaryota</taxon>
        <taxon>Viridiplantae</taxon>
        <taxon>Streptophyta</taxon>
        <taxon>Embryophyta</taxon>
        <taxon>Tracheophyta</taxon>
        <taxon>Spermatophyta</taxon>
        <taxon>Magnoliopsida</taxon>
        <taxon>eudicotyledons</taxon>
        <taxon>Gunneridae</taxon>
        <taxon>Pentapetalae</taxon>
        <taxon>rosids</taxon>
        <taxon>fabids</taxon>
        <taxon>Fabales</taxon>
        <taxon>Fabaceae</taxon>
        <taxon>Papilionoideae</taxon>
        <taxon>50 kb inversion clade</taxon>
        <taxon>NPAAA clade</taxon>
        <taxon>indigoferoid/millettioid clade</taxon>
        <taxon>Phaseoleae</taxon>
        <taxon>Vigna</taxon>
    </lineage>
</organism>
<gene>
    <name evidence="2" type="ORF">DEO72_LG2g3814</name>
</gene>
<protein>
    <submittedName>
        <fullName evidence="2">Uncharacterized protein</fullName>
    </submittedName>
</protein>
<dbReference type="OrthoDB" id="1413556at2759"/>
<reference evidence="2 3" key="1">
    <citation type="submission" date="2019-04" db="EMBL/GenBank/DDBJ databases">
        <title>An improved genome assembly and genetic linkage map for asparagus bean, Vigna unguiculata ssp. sesquipedialis.</title>
        <authorList>
            <person name="Xia Q."/>
            <person name="Zhang R."/>
            <person name="Dong Y."/>
        </authorList>
    </citation>
    <scope>NUCLEOTIDE SEQUENCE [LARGE SCALE GENOMIC DNA]</scope>
    <source>
        <tissue evidence="2">Leaf</tissue>
    </source>
</reference>
<feature type="signal peptide" evidence="1">
    <location>
        <begin position="1"/>
        <end position="23"/>
    </location>
</feature>
<evidence type="ECO:0000313" key="3">
    <source>
        <dbReference type="Proteomes" id="UP000501690"/>
    </source>
</evidence>
<feature type="chain" id="PRO_5020021158" evidence="1">
    <location>
        <begin position="24"/>
        <end position="78"/>
    </location>
</feature>
<accession>A0A4D6L4R6</accession>
<evidence type="ECO:0000313" key="2">
    <source>
        <dbReference type="EMBL" id="QCD83470.1"/>
    </source>
</evidence>
<sequence>MAVLKLWFCIILVLCSFVAMYEQRSLPPSFESQTTNSDFTLNGDGIVTVVAGFKLKATENIKHKLNRLSPSGPDPKHH</sequence>
<dbReference type="Proteomes" id="UP000501690">
    <property type="component" value="Linkage Group LG2"/>
</dbReference>
<dbReference type="EMBL" id="CP039346">
    <property type="protein sequence ID" value="QCD83470.1"/>
    <property type="molecule type" value="Genomic_DNA"/>
</dbReference>
<keyword evidence="3" id="KW-1185">Reference proteome</keyword>
<proteinExistence type="predicted"/>
<name>A0A4D6L4R6_VIGUN</name>
<dbReference type="Gramene" id="Vigun03g173500.1.v1.2">
    <property type="protein sequence ID" value="Vigun03g173500.1.v1.2.CDS.1"/>
    <property type="gene ID" value="Vigun03g173500.v1.2"/>
</dbReference>
<evidence type="ECO:0000256" key="1">
    <source>
        <dbReference type="SAM" id="SignalP"/>
    </source>
</evidence>
<keyword evidence="1" id="KW-0732">Signal</keyword>